<organism evidence="1 2">
    <name type="scientific">Chiloscyllium punctatum</name>
    <name type="common">Brownbanded bambooshark</name>
    <name type="synonym">Hemiscyllium punctatum</name>
    <dbReference type="NCBI Taxonomy" id="137246"/>
    <lineage>
        <taxon>Eukaryota</taxon>
        <taxon>Metazoa</taxon>
        <taxon>Chordata</taxon>
        <taxon>Craniata</taxon>
        <taxon>Vertebrata</taxon>
        <taxon>Chondrichthyes</taxon>
        <taxon>Elasmobranchii</taxon>
        <taxon>Galeomorphii</taxon>
        <taxon>Galeoidea</taxon>
        <taxon>Orectolobiformes</taxon>
        <taxon>Hemiscylliidae</taxon>
        <taxon>Chiloscyllium</taxon>
    </lineage>
</organism>
<dbReference type="Proteomes" id="UP000287033">
    <property type="component" value="Unassembled WGS sequence"/>
</dbReference>
<gene>
    <name evidence="1" type="ORF">chiPu_0028829</name>
</gene>
<dbReference type="EMBL" id="BEZZ01141329">
    <property type="protein sequence ID" value="GCC44782.1"/>
    <property type="molecule type" value="Genomic_DNA"/>
</dbReference>
<keyword evidence="2" id="KW-1185">Reference proteome</keyword>
<reference evidence="1 2" key="1">
    <citation type="journal article" date="2018" name="Nat. Ecol. Evol.">
        <title>Shark genomes provide insights into elasmobranch evolution and the origin of vertebrates.</title>
        <authorList>
            <person name="Hara Y"/>
            <person name="Yamaguchi K"/>
            <person name="Onimaru K"/>
            <person name="Kadota M"/>
            <person name="Koyanagi M"/>
            <person name="Keeley SD"/>
            <person name="Tatsumi K"/>
            <person name="Tanaka K"/>
            <person name="Motone F"/>
            <person name="Kageyama Y"/>
            <person name="Nozu R"/>
            <person name="Adachi N"/>
            <person name="Nishimura O"/>
            <person name="Nakagawa R"/>
            <person name="Tanegashima C"/>
            <person name="Kiyatake I"/>
            <person name="Matsumoto R"/>
            <person name="Murakumo K"/>
            <person name="Nishida K"/>
            <person name="Terakita A"/>
            <person name="Kuratani S"/>
            <person name="Sato K"/>
            <person name="Hyodo S Kuraku.S."/>
        </authorList>
    </citation>
    <scope>NUCLEOTIDE SEQUENCE [LARGE SCALE GENOMIC DNA]</scope>
</reference>
<proteinExistence type="predicted"/>
<sequence length="142" mass="14610">MQGTSAAVPSARPGKIGGMIGSMARNLLALALLAGCAAGCGLVDAVFDGFKHAKAVENDLVAMVGVKPAVGFNWHNGRLTSVTVTFPSLLQDKPLQQLAVAARAAVGKEFKQRADDVVLAFSLGPSETPAAQVDQAQDKNLP</sequence>
<protein>
    <submittedName>
        <fullName evidence="1">Uncharacterized protein</fullName>
    </submittedName>
</protein>
<name>A0A401TQ87_CHIPU</name>
<accession>A0A401TQ87</accession>
<evidence type="ECO:0000313" key="1">
    <source>
        <dbReference type="EMBL" id="GCC44782.1"/>
    </source>
</evidence>
<dbReference type="AlphaFoldDB" id="A0A401TQ87"/>
<evidence type="ECO:0000313" key="2">
    <source>
        <dbReference type="Proteomes" id="UP000287033"/>
    </source>
</evidence>
<comment type="caution">
    <text evidence="1">The sequence shown here is derived from an EMBL/GenBank/DDBJ whole genome shotgun (WGS) entry which is preliminary data.</text>
</comment>